<organism evidence="1 2">
    <name type="scientific">Knufia fluminis</name>
    <dbReference type="NCBI Taxonomy" id="191047"/>
    <lineage>
        <taxon>Eukaryota</taxon>
        <taxon>Fungi</taxon>
        <taxon>Dikarya</taxon>
        <taxon>Ascomycota</taxon>
        <taxon>Pezizomycotina</taxon>
        <taxon>Eurotiomycetes</taxon>
        <taxon>Chaetothyriomycetidae</taxon>
        <taxon>Chaetothyriales</taxon>
        <taxon>Trichomeriaceae</taxon>
        <taxon>Knufia</taxon>
    </lineage>
</organism>
<dbReference type="Pfam" id="PF26146">
    <property type="entry name" value="PI-PLC_X"/>
    <property type="match status" value="1"/>
</dbReference>
<comment type="caution">
    <text evidence="1">The sequence shown here is derived from an EMBL/GenBank/DDBJ whole genome shotgun (WGS) entry which is preliminary data.</text>
</comment>
<reference evidence="1 2" key="1">
    <citation type="submission" date="2022-12" db="EMBL/GenBank/DDBJ databases">
        <title>Genomic features and morphological characterization of a novel Knufia sp. strain isolated from spacecraft assembly facility.</title>
        <authorList>
            <person name="Teixeira M."/>
            <person name="Chander A.M."/>
            <person name="Stajich J.E."/>
            <person name="Venkateswaran K."/>
        </authorList>
    </citation>
    <scope>NUCLEOTIDE SEQUENCE [LARGE SCALE GENOMIC DNA]</scope>
    <source>
        <strain evidence="1 2">FJI-L2-BK-P2</strain>
    </source>
</reference>
<name>A0AAN8I9K6_9EURO</name>
<proteinExistence type="predicted"/>
<dbReference type="SUPFAM" id="SSF51695">
    <property type="entry name" value="PLC-like phosphodiesterases"/>
    <property type="match status" value="1"/>
</dbReference>
<dbReference type="AlphaFoldDB" id="A0AAN8I9K6"/>
<dbReference type="GO" id="GO:0006629">
    <property type="term" value="P:lipid metabolic process"/>
    <property type="evidence" value="ECO:0007669"/>
    <property type="project" value="InterPro"/>
</dbReference>
<dbReference type="Proteomes" id="UP001316803">
    <property type="component" value="Unassembled WGS sequence"/>
</dbReference>
<accession>A0AAN8I9K6</accession>
<dbReference type="EMBL" id="JAKLMC020000006">
    <property type="protein sequence ID" value="KAK5955701.1"/>
    <property type="molecule type" value="Genomic_DNA"/>
</dbReference>
<dbReference type="GO" id="GO:0008081">
    <property type="term" value="F:phosphoric diester hydrolase activity"/>
    <property type="evidence" value="ECO:0007669"/>
    <property type="project" value="InterPro"/>
</dbReference>
<evidence type="ECO:0000313" key="2">
    <source>
        <dbReference type="Proteomes" id="UP001316803"/>
    </source>
</evidence>
<gene>
    <name evidence="1" type="ORF">OHC33_003342</name>
</gene>
<keyword evidence="2" id="KW-1185">Reference proteome</keyword>
<sequence length="570" mass="65065">MEYVYTPATDPMGIDGWPTLSEMILTNKRVVIMLEYDANQQQVPWLLNMCSYKWQTPFSSTNPEFPYTVQRPPSQDRNTSADRLYLANHNLNAGTELFGQQILIPNTAAINNTNSNTTDEGAALTTIEQCTDLVANVELVDFMADRYDAATGARRARVAFKQWLKSEDEEAYERWLELCVAILRNREELAAGINSMSSGEDGYDDYDDYRAIIKTALRAEKYDREEVHIPALAELANIYPEHRFMMNALITIILASYLVFEIGQEPQPNNDLRRPLIDLCYECRRGGTTCIVCPTLNHFLASPTESRFVSSEWDKRQRLHRFVAFAKIPESIVKVWTAPTKESRSHQLKLKKVDYGSAQEHQGWQERKMAFITDTWRVVELQSNRSDEQIFGCLYRALASADKHKIETFLQEVMTRSLSNYRFVLDSGLAKEFRQSSTEIIRQRGGSVVSRGLSSTAHNRSDDTLSADSRTVFVVANSESQHISSGATRTRSVTITQSEFETFIAKPYGETLIERLAIPNATVPVSTRQQPRILPPPCVPLPLPHLMPRRHWHNRSWPTLHGRIEMYILA</sequence>
<evidence type="ECO:0000313" key="1">
    <source>
        <dbReference type="EMBL" id="KAK5955701.1"/>
    </source>
</evidence>
<protein>
    <recommendedName>
        <fullName evidence="3">BRCT domain-containing protein</fullName>
    </recommendedName>
</protein>
<evidence type="ECO:0008006" key="3">
    <source>
        <dbReference type="Google" id="ProtNLM"/>
    </source>
</evidence>
<dbReference type="InterPro" id="IPR017946">
    <property type="entry name" value="PLC-like_Pdiesterase_TIM-brl"/>
</dbReference>